<proteinExistence type="predicted"/>
<reference evidence="1 2" key="1">
    <citation type="journal article" date="2011" name="Stand. Genomic Sci.">
        <title>Complete genome sequence of Desulfobulbus propionicus type strain (1pr3).</title>
        <authorList>
            <person name="Pagani I."/>
            <person name="Lapidus A."/>
            <person name="Nolan M."/>
            <person name="Lucas S."/>
            <person name="Hammon N."/>
            <person name="Deshpande S."/>
            <person name="Cheng J.F."/>
            <person name="Chertkov O."/>
            <person name="Davenport K."/>
            <person name="Tapia R."/>
            <person name="Han C."/>
            <person name="Goodwin L."/>
            <person name="Pitluck S."/>
            <person name="Liolios K."/>
            <person name="Mavromatis K."/>
            <person name="Ivanova N."/>
            <person name="Mikhailova N."/>
            <person name="Pati A."/>
            <person name="Chen A."/>
            <person name="Palaniappan K."/>
            <person name="Land M."/>
            <person name="Hauser L."/>
            <person name="Chang Y.J."/>
            <person name="Jeffries C.D."/>
            <person name="Detter J.C."/>
            <person name="Brambilla E."/>
            <person name="Kannan K.P."/>
            <person name="Djao O.D."/>
            <person name="Rohde M."/>
            <person name="Pukall R."/>
            <person name="Spring S."/>
            <person name="Goker M."/>
            <person name="Sikorski J."/>
            <person name="Woyke T."/>
            <person name="Bristow J."/>
            <person name="Eisen J.A."/>
            <person name="Markowitz V."/>
            <person name="Hugenholtz P."/>
            <person name="Kyrpides N.C."/>
            <person name="Klenk H.P."/>
        </authorList>
    </citation>
    <scope>NUCLEOTIDE SEQUENCE [LARGE SCALE GENOMIC DNA]</scope>
    <source>
        <strain evidence="2">ATCC 33891 / DSM 2032 / 1pr3</strain>
    </source>
</reference>
<organism evidence="1 2">
    <name type="scientific">Desulfobulbus propionicus (strain ATCC 33891 / DSM 2032 / VKM B-1956 / 1pr3)</name>
    <dbReference type="NCBI Taxonomy" id="577650"/>
    <lineage>
        <taxon>Bacteria</taxon>
        <taxon>Pseudomonadati</taxon>
        <taxon>Thermodesulfobacteriota</taxon>
        <taxon>Desulfobulbia</taxon>
        <taxon>Desulfobulbales</taxon>
        <taxon>Desulfobulbaceae</taxon>
        <taxon>Desulfobulbus</taxon>
    </lineage>
</organism>
<dbReference type="EMBL" id="CP002364">
    <property type="protein sequence ID" value="ADW17681.1"/>
    <property type="molecule type" value="Genomic_DNA"/>
</dbReference>
<keyword evidence="2" id="KW-1185">Reference proteome</keyword>
<dbReference type="Proteomes" id="UP000006365">
    <property type="component" value="Chromosome"/>
</dbReference>
<dbReference type="KEGG" id="dpr:Despr_1527"/>
<sequence>MKLEQYFATTKGTGVMATCDGKGEVNTAIYSRPHVLGKDEVAFIMLDRRSHANLMENQQACYLFLEEGHAYQGLRLYMSFLDENTDQELIRSMSRRPKRPDEGEQEKKFLVRFRVNKVLNLLGGEQKTLE</sequence>
<dbReference type="InterPro" id="IPR012349">
    <property type="entry name" value="Split_barrel_FMN-bd"/>
</dbReference>
<evidence type="ECO:0008006" key="3">
    <source>
        <dbReference type="Google" id="ProtNLM"/>
    </source>
</evidence>
<name>A0A7U4DP19_DESPD</name>
<accession>A0A7U4DP19</accession>
<dbReference type="AlphaFoldDB" id="A0A7U4DP19"/>
<gene>
    <name evidence="1" type="ordered locus">Despr_1527</name>
</gene>
<dbReference type="Gene3D" id="2.30.110.10">
    <property type="entry name" value="Electron Transport, Fmn-binding Protein, Chain A"/>
    <property type="match status" value="1"/>
</dbReference>
<protein>
    <recommendedName>
        <fullName evidence="3">Pyridoxamine 5'-phosphate oxidase</fullName>
    </recommendedName>
</protein>
<dbReference type="RefSeq" id="WP_015724222.1">
    <property type="nucleotide sequence ID" value="NC_014972.1"/>
</dbReference>
<evidence type="ECO:0000313" key="1">
    <source>
        <dbReference type="EMBL" id="ADW17681.1"/>
    </source>
</evidence>
<dbReference type="SUPFAM" id="SSF50475">
    <property type="entry name" value="FMN-binding split barrel"/>
    <property type="match status" value="1"/>
</dbReference>
<evidence type="ECO:0000313" key="2">
    <source>
        <dbReference type="Proteomes" id="UP000006365"/>
    </source>
</evidence>